<gene>
    <name evidence="5" type="ORF">OSO01_24290</name>
</gene>
<dbReference type="GO" id="GO:1901135">
    <property type="term" value="P:carbohydrate derivative metabolic process"/>
    <property type="evidence" value="ECO:0007669"/>
    <property type="project" value="InterPro"/>
</dbReference>
<keyword evidence="2" id="KW-0238">DNA-binding</keyword>
<dbReference type="InterPro" id="IPR001347">
    <property type="entry name" value="SIS_dom"/>
</dbReference>
<dbReference type="OrthoDB" id="2930at2"/>
<comment type="caution">
    <text evidence="5">The sequence shown here is derived from an EMBL/GenBank/DDBJ whole genome shotgun (WGS) entry which is preliminary data.</text>
</comment>
<dbReference type="PANTHER" id="PTHR30514:SF18">
    <property type="entry name" value="RPIR-FAMILY TRANSCRIPTIONAL REGULATOR"/>
    <property type="match status" value="1"/>
</dbReference>
<evidence type="ECO:0000259" key="4">
    <source>
        <dbReference type="PROSITE" id="PS51071"/>
    </source>
</evidence>
<proteinExistence type="predicted"/>
<dbReference type="STRING" id="582851.GCA_900162665_01060"/>
<keyword evidence="6" id="KW-1185">Reference proteome</keyword>
<dbReference type="Proteomes" id="UP000321558">
    <property type="component" value="Unassembled WGS sequence"/>
</dbReference>
<dbReference type="GO" id="GO:0003700">
    <property type="term" value="F:DNA-binding transcription factor activity"/>
    <property type="evidence" value="ECO:0007669"/>
    <property type="project" value="InterPro"/>
</dbReference>
<dbReference type="GO" id="GO:0097367">
    <property type="term" value="F:carbohydrate derivative binding"/>
    <property type="evidence" value="ECO:0007669"/>
    <property type="project" value="InterPro"/>
</dbReference>
<keyword evidence="3" id="KW-0804">Transcription</keyword>
<dbReference type="InterPro" id="IPR009057">
    <property type="entry name" value="Homeodomain-like_sf"/>
</dbReference>
<dbReference type="InterPro" id="IPR046348">
    <property type="entry name" value="SIS_dom_sf"/>
</dbReference>
<dbReference type="CDD" id="cd05013">
    <property type="entry name" value="SIS_RpiR"/>
    <property type="match status" value="1"/>
</dbReference>
<evidence type="ECO:0000256" key="2">
    <source>
        <dbReference type="ARBA" id="ARBA00023125"/>
    </source>
</evidence>
<reference evidence="5 6" key="1">
    <citation type="submission" date="2019-07" db="EMBL/GenBank/DDBJ databases">
        <title>Whole genome shotgun sequence of Oceanobacillus sojae NBRC 105379.</title>
        <authorList>
            <person name="Hosoyama A."/>
            <person name="Uohara A."/>
            <person name="Ohji S."/>
            <person name="Ichikawa N."/>
        </authorList>
    </citation>
    <scope>NUCLEOTIDE SEQUENCE [LARGE SCALE GENOMIC DNA]</scope>
    <source>
        <strain evidence="5 6">NBRC 105379</strain>
    </source>
</reference>
<name>A0A511ZJS5_9BACI</name>
<dbReference type="InterPro" id="IPR035472">
    <property type="entry name" value="RpiR-like_SIS"/>
</dbReference>
<organism evidence="5 6">
    <name type="scientific">Oceanobacillus sojae</name>
    <dbReference type="NCBI Taxonomy" id="582851"/>
    <lineage>
        <taxon>Bacteria</taxon>
        <taxon>Bacillati</taxon>
        <taxon>Bacillota</taxon>
        <taxon>Bacilli</taxon>
        <taxon>Bacillales</taxon>
        <taxon>Bacillaceae</taxon>
        <taxon>Oceanobacillus</taxon>
    </lineage>
</organism>
<feature type="domain" description="HTH rpiR-type" evidence="4">
    <location>
        <begin position="3"/>
        <end position="79"/>
    </location>
</feature>
<dbReference type="SUPFAM" id="SSF46689">
    <property type="entry name" value="Homeodomain-like"/>
    <property type="match status" value="1"/>
</dbReference>
<dbReference type="InterPro" id="IPR000281">
    <property type="entry name" value="HTH_RpiR"/>
</dbReference>
<dbReference type="Pfam" id="PF01380">
    <property type="entry name" value="SIS"/>
    <property type="match status" value="1"/>
</dbReference>
<dbReference type="PANTHER" id="PTHR30514">
    <property type="entry name" value="GLUCOKINASE"/>
    <property type="match status" value="1"/>
</dbReference>
<dbReference type="Pfam" id="PF01418">
    <property type="entry name" value="HTH_6"/>
    <property type="match status" value="1"/>
</dbReference>
<dbReference type="EMBL" id="BJYM01000009">
    <property type="protein sequence ID" value="GEN87690.1"/>
    <property type="molecule type" value="Genomic_DNA"/>
</dbReference>
<dbReference type="Gene3D" id="1.10.10.10">
    <property type="entry name" value="Winged helix-like DNA-binding domain superfamily/Winged helix DNA-binding domain"/>
    <property type="match status" value="1"/>
</dbReference>
<dbReference type="RefSeq" id="WP_147210658.1">
    <property type="nucleotide sequence ID" value="NZ_BJYM01000009.1"/>
</dbReference>
<dbReference type="InterPro" id="IPR036388">
    <property type="entry name" value="WH-like_DNA-bd_sf"/>
</dbReference>
<dbReference type="Gene3D" id="3.40.50.10490">
    <property type="entry name" value="Glucose-6-phosphate isomerase like protein, domain 1"/>
    <property type="match status" value="1"/>
</dbReference>
<dbReference type="PROSITE" id="PS51071">
    <property type="entry name" value="HTH_RPIR"/>
    <property type="match status" value="1"/>
</dbReference>
<evidence type="ECO:0000256" key="1">
    <source>
        <dbReference type="ARBA" id="ARBA00023015"/>
    </source>
</evidence>
<dbReference type="GO" id="GO:0003677">
    <property type="term" value="F:DNA binding"/>
    <property type="evidence" value="ECO:0007669"/>
    <property type="project" value="UniProtKB-KW"/>
</dbReference>
<evidence type="ECO:0000256" key="3">
    <source>
        <dbReference type="ARBA" id="ARBA00023163"/>
    </source>
</evidence>
<keyword evidence="1" id="KW-0805">Transcription regulation</keyword>
<evidence type="ECO:0000313" key="5">
    <source>
        <dbReference type="EMBL" id="GEN87690.1"/>
    </source>
</evidence>
<protein>
    <submittedName>
        <fullName evidence="5">RpiR family transcriptional regulator</fullName>
    </submittedName>
</protein>
<dbReference type="InterPro" id="IPR047640">
    <property type="entry name" value="RpiR-like"/>
</dbReference>
<dbReference type="SUPFAM" id="SSF53697">
    <property type="entry name" value="SIS domain"/>
    <property type="match status" value="1"/>
</dbReference>
<sequence>METIYQERIKAYWPNLTKGLQKVADYLLNEPIAFATHPAKKVGEMINVSETMVLRFCNALGYKGYAELQKEVRNELLNLSQAAEETAESTFHDSVEADIENLRWLHKQLDAGQLEKVADTILQSEQIVIAGYYHSYSYAHWLYFNLNYIIGNVSLFRPESDAGVLDFLPKKSSLIVFSFYRYAVDTIQLAKDAQRKGIKVIVITDSLAAPTVPFADITLPVHTAHSGDSLLQKGPVSLSLINAIIDKIIRGVADKGKKTPTFNYFIK</sequence>
<evidence type="ECO:0000313" key="6">
    <source>
        <dbReference type="Proteomes" id="UP000321558"/>
    </source>
</evidence>
<accession>A0A511ZJS5</accession>
<dbReference type="AlphaFoldDB" id="A0A511ZJS5"/>